<comment type="subcellular location">
    <subcellularLocation>
        <location evidence="1">Membrane</location>
        <topology evidence="1">Multi-pass membrane protein</topology>
    </subcellularLocation>
</comment>
<feature type="transmembrane region" description="Helical" evidence="8">
    <location>
        <begin position="273"/>
        <end position="297"/>
    </location>
</feature>
<protein>
    <submittedName>
        <fullName evidence="9">GerAB/ArcD/ProY family transporter</fullName>
    </submittedName>
</protein>
<keyword evidence="6 8" id="KW-1133">Transmembrane helix</keyword>
<keyword evidence="3" id="KW-0813">Transport</keyword>
<accession>A0ABW4SJ05</accession>
<name>A0ABW4SJ05_9BACL</name>
<keyword evidence="10" id="KW-1185">Reference proteome</keyword>
<comment type="caution">
    <text evidence="9">The sequence shown here is derived from an EMBL/GenBank/DDBJ whole genome shotgun (WGS) entry which is preliminary data.</text>
</comment>
<keyword evidence="7 8" id="KW-0472">Membrane</keyword>
<feature type="transmembrane region" description="Helical" evidence="8">
    <location>
        <begin position="12"/>
        <end position="28"/>
    </location>
</feature>
<comment type="similarity">
    <text evidence="2">Belongs to the amino acid-polyamine-organocation (APC) superfamily. Spore germination protein (SGP) (TC 2.A.3.9) family.</text>
</comment>
<dbReference type="PANTHER" id="PTHR34975">
    <property type="entry name" value="SPORE GERMINATION PROTEIN A2"/>
    <property type="match status" value="1"/>
</dbReference>
<evidence type="ECO:0000313" key="9">
    <source>
        <dbReference type="EMBL" id="MFD1929510.1"/>
    </source>
</evidence>
<evidence type="ECO:0000256" key="6">
    <source>
        <dbReference type="ARBA" id="ARBA00022989"/>
    </source>
</evidence>
<proteinExistence type="inferred from homology"/>
<dbReference type="Pfam" id="PF03845">
    <property type="entry name" value="Spore_permease"/>
    <property type="match status" value="1"/>
</dbReference>
<dbReference type="EMBL" id="JBHUGI010000035">
    <property type="protein sequence ID" value="MFD1929510.1"/>
    <property type="molecule type" value="Genomic_DNA"/>
</dbReference>
<reference evidence="10" key="1">
    <citation type="journal article" date="2019" name="Int. J. Syst. Evol. Microbiol.">
        <title>The Global Catalogue of Microorganisms (GCM) 10K type strain sequencing project: providing services to taxonomists for standard genome sequencing and annotation.</title>
        <authorList>
            <consortium name="The Broad Institute Genomics Platform"/>
            <consortium name="The Broad Institute Genome Sequencing Center for Infectious Disease"/>
            <person name="Wu L."/>
            <person name="Ma J."/>
        </authorList>
    </citation>
    <scope>NUCLEOTIDE SEQUENCE [LARGE SCALE GENOMIC DNA]</scope>
    <source>
        <strain evidence="10">CGMCC 4.7177</strain>
    </source>
</reference>
<dbReference type="RefSeq" id="WP_381539717.1">
    <property type="nucleotide sequence ID" value="NZ_JBHUGI010000035.1"/>
</dbReference>
<dbReference type="InterPro" id="IPR004761">
    <property type="entry name" value="Spore_GerAB"/>
</dbReference>
<feature type="transmembrane region" description="Helical" evidence="8">
    <location>
        <begin position="219"/>
        <end position="239"/>
    </location>
</feature>
<evidence type="ECO:0000256" key="7">
    <source>
        <dbReference type="ARBA" id="ARBA00023136"/>
    </source>
</evidence>
<evidence type="ECO:0000256" key="4">
    <source>
        <dbReference type="ARBA" id="ARBA00022544"/>
    </source>
</evidence>
<keyword evidence="5 8" id="KW-0812">Transmembrane</keyword>
<feature type="transmembrane region" description="Helical" evidence="8">
    <location>
        <begin position="334"/>
        <end position="353"/>
    </location>
</feature>
<evidence type="ECO:0000256" key="3">
    <source>
        <dbReference type="ARBA" id="ARBA00022448"/>
    </source>
</evidence>
<evidence type="ECO:0000256" key="2">
    <source>
        <dbReference type="ARBA" id="ARBA00007998"/>
    </source>
</evidence>
<feature type="transmembrane region" description="Helical" evidence="8">
    <location>
        <begin position="40"/>
        <end position="61"/>
    </location>
</feature>
<feature type="transmembrane region" description="Helical" evidence="8">
    <location>
        <begin position="114"/>
        <end position="135"/>
    </location>
</feature>
<gene>
    <name evidence="9" type="ORF">ACFSFY_15820</name>
</gene>
<feature type="transmembrane region" description="Helical" evidence="8">
    <location>
        <begin position="82"/>
        <end position="102"/>
    </location>
</feature>
<dbReference type="Proteomes" id="UP001597218">
    <property type="component" value="Unassembled WGS sequence"/>
</dbReference>
<evidence type="ECO:0000256" key="8">
    <source>
        <dbReference type="SAM" id="Phobius"/>
    </source>
</evidence>
<sequence>MINNADEKIGTREFFAIIWLTIGMKLTYTTPSLLYKVGNVAAWMIPFFYAITIGIPFLVLLSLLKKHEKGLTELLTQLTGKYIGSFLSFVLFSIVFLEIILINRNYISITNSYFYPETPVYILMILLLGSSLYIAKRGFSAISNGTWFITPALLVILYTLIFLSWKELNWVRIFPVFGPGIGKLVMNSVTNSSIVGEIILLTAFFPFVRSYKSFKIASFSGFGISLFSVAVFIIVYIMVFDYPSVLNMGYPHHELTRMVNIGIHINHIEGMFFIFWVIGSVFRFAILLYLAVVFLGASLCIKQFESLLIPVTGLILISSLLPENIFTMALFRDIIIKTSSGVLIILPFILWIIDKWKGR</sequence>
<evidence type="ECO:0000313" key="10">
    <source>
        <dbReference type="Proteomes" id="UP001597218"/>
    </source>
</evidence>
<feature type="transmembrane region" description="Helical" evidence="8">
    <location>
        <begin position="147"/>
        <end position="165"/>
    </location>
</feature>
<keyword evidence="4" id="KW-0309">Germination</keyword>
<feature type="transmembrane region" description="Helical" evidence="8">
    <location>
        <begin position="304"/>
        <end position="322"/>
    </location>
</feature>
<organism evidence="9 10">
    <name type="scientific">Sporosarcina siberiensis</name>
    <dbReference type="NCBI Taxonomy" id="1365606"/>
    <lineage>
        <taxon>Bacteria</taxon>
        <taxon>Bacillati</taxon>
        <taxon>Bacillota</taxon>
        <taxon>Bacilli</taxon>
        <taxon>Bacillales</taxon>
        <taxon>Caryophanaceae</taxon>
        <taxon>Sporosarcina</taxon>
    </lineage>
</organism>
<feature type="transmembrane region" description="Helical" evidence="8">
    <location>
        <begin position="185"/>
        <end position="207"/>
    </location>
</feature>
<evidence type="ECO:0000256" key="5">
    <source>
        <dbReference type="ARBA" id="ARBA00022692"/>
    </source>
</evidence>
<dbReference type="PANTHER" id="PTHR34975:SF2">
    <property type="entry name" value="SPORE GERMINATION PROTEIN A2"/>
    <property type="match status" value="1"/>
</dbReference>
<evidence type="ECO:0000256" key="1">
    <source>
        <dbReference type="ARBA" id="ARBA00004141"/>
    </source>
</evidence>